<reference evidence="1" key="2">
    <citation type="submission" date="2020-09" db="EMBL/GenBank/DDBJ databases">
        <authorList>
            <person name="Sun Q."/>
            <person name="Ohkuma M."/>
        </authorList>
    </citation>
    <scope>NUCLEOTIDE SEQUENCE</scope>
    <source>
        <strain evidence="1">JCM 4391</strain>
    </source>
</reference>
<keyword evidence="2" id="KW-1185">Reference proteome</keyword>
<sequence>MVNGLVNLELDQRLADIKEAIDTLREQMRAGTRGPLRRRGHQLLHPAPFKLKDIDFAADFKRVGGRDVRFVFPIVVVDELDNLKQHKDRRIRWRAGYTLAVLDRLLTSGGPAALIEGAAGPRGQAVSVEVLYDPPGHVRLPIADDEIVSRTLAF</sequence>
<accession>A0A918M7P4</accession>
<comment type="caution">
    <text evidence="1">The sequence shown here is derived from an EMBL/GenBank/DDBJ whole genome shotgun (WGS) entry which is preliminary data.</text>
</comment>
<dbReference type="AlphaFoldDB" id="A0A918M7P4"/>
<evidence type="ECO:0000313" key="1">
    <source>
        <dbReference type="EMBL" id="GGU61281.1"/>
    </source>
</evidence>
<organism evidence="1 2">
    <name type="scientific">Streptomyces lavendofoliae</name>
    <dbReference type="NCBI Taxonomy" id="67314"/>
    <lineage>
        <taxon>Bacteria</taxon>
        <taxon>Bacillati</taxon>
        <taxon>Actinomycetota</taxon>
        <taxon>Actinomycetes</taxon>
        <taxon>Kitasatosporales</taxon>
        <taxon>Streptomycetaceae</taxon>
        <taxon>Streptomyces</taxon>
    </lineage>
</organism>
<reference evidence="1" key="1">
    <citation type="journal article" date="2014" name="Int. J. Syst. Evol. Microbiol.">
        <title>Complete genome sequence of Corynebacterium casei LMG S-19264T (=DSM 44701T), isolated from a smear-ripened cheese.</title>
        <authorList>
            <consortium name="US DOE Joint Genome Institute (JGI-PGF)"/>
            <person name="Walter F."/>
            <person name="Albersmeier A."/>
            <person name="Kalinowski J."/>
            <person name="Ruckert C."/>
        </authorList>
    </citation>
    <scope>NUCLEOTIDE SEQUENCE</scope>
    <source>
        <strain evidence="1">JCM 4391</strain>
    </source>
</reference>
<proteinExistence type="predicted"/>
<dbReference type="RefSeq" id="WP_189554209.1">
    <property type="nucleotide sequence ID" value="NZ_BMTP01000019.1"/>
</dbReference>
<dbReference type="Proteomes" id="UP000636661">
    <property type="component" value="Unassembled WGS sequence"/>
</dbReference>
<name>A0A918M7P4_9ACTN</name>
<evidence type="ECO:0000313" key="2">
    <source>
        <dbReference type="Proteomes" id="UP000636661"/>
    </source>
</evidence>
<protein>
    <submittedName>
        <fullName evidence="1">Uncharacterized protein</fullName>
    </submittedName>
</protein>
<dbReference type="EMBL" id="BMTP01000019">
    <property type="protein sequence ID" value="GGU61281.1"/>
    <property type="molecule type" value="Genomic_DNA"/>
</dbReference>
<gene>
    <name evidence="1" type="ORF">GCM10010274_57680</name>
</gene>